<evidence type="ECO:0000313" key="1">
    <source>
        <dbReference type="EMBL" id="CAB4174051.1"/>
    </source>
</evidence>
<name>A0A6J5PXC6_9CAUD</name>
<proteinExistence type="predicted"/>
<dbReference type="EMBL" id="LR796914">
    <property type="protein sequence ID" value="CAB4174051.1"/>
    <property type="molecule type" value="Genomic_DNA"/>
</dbReference>
<protein>
    <submittedName>
        <fullName evidence="1">Uncharacterized protein</fullName>
    </submittedName>
</protein>
<gene>
    <name evidence="1" type="ORF">UFOVP976_26</name>
</gene>
<feature type="non-terminal residue" evidence="1">
    <location>
        <position position="1"/>
    </location>
</feature>
<accession>A0A6J5PXC6</accession>
<organism evidence="1">
    <name type="scientific">uncultured Caudovirales phage</name>
    <dbReference type="NCBI Taxonomy" id="2100421"/>
    <lineage>
        <taxon>Viruses</taxon>
        <taxon>Duplodnaviria</taxon>
        <taxon>Heunggongvirae</taxon>
        <taxon>Uroviricota</taxon>
        <taxon>Caudoviricetes</taxon>
        <taxon>Peduoviridae</taxon>
        <taxon>Maltschvirus</taxon>
        <taxon>Maltschvirus maltsch</taxon>
    </lineage>
</organism>
<sequence length="108" mass="11720">GADPSGDIVNLPIDVEVKSVAKFAPLAWLRQSRARTTKSGKIGVVVLRCNGQATKVSEYAALMPFSTLVQLLLEAGYDKIPLELNPIRCNQCGGWVIEKMECKTCANL</sequence>
<reference evidence="1" key="1">
    <citation type="submission" date="2020-05" db="EMBL/GenBank/DDBJ databases">
        <authorList>
            <person name="Chiriac C."/>
            <person name="Salcher M."/>
            <person name="Ghai R."/>
            <person name="Kavagutti S V."/>
        </authorList>
    </citation>
    <scope>NUCLEOTIDE SEQUENCE</scope>
</reference>